<organism evidence="2 3">
    <name type="scientific">Striga asiatica</name>
    <name type="common">Asiatic witchweed</name>
    <name type="synonym">Buchnera asiatica</name>
    <dbReference type="NCBI Taxonomy" id="4170"/>
    <lineage>
        <taxon>Eukaryota</taxon>
        <taxon>Viridiplantae</taxon>
        <taxon>Streptophyta</taxon>
        <taxon>Embryophyta</taxon>
        <taxon>Tracheophyta</taxon>
        <taxon>Spermatophyta</taxon>
        <taxon>Magnoliopsida</taxon>
        <taxon>eudicotyledons</taxon>
        <taxon>Gunneridae</taxon>
        <taxon>Pentapetalae</taxon>
        <taxon>asterids</taxon>
        <taxon>lamiids</taxon>
        <taxon>Lamiales</taxon>
        <taxon>Orobanchaceae</taxon>
        <taxon>Buchnereae</taxon>
        <taxon>Striga</taxon>
    </lineage>
</organism>
<evidence type="ECO:0000313" key="2">
    <source>
        <dbReference type="EMBL" id="GER41435.1"/>
    </source>
</evidence>
<comment type="caution">
    <text evidence="2">The sequence shown here is derived from an EMBL/GenBank/DDBJ whole genome shotgun (WGS) entry which is preliminary data.</text>
</comment>
<name>A0A5A7Q849_STRAF</name>
<feature type="region of interest" description="Disordered" evidence="1">
    <location>
        <begin position="1"/>
        <end position="32"/>
    </location>
</feature>
<gene>
    <name evidence="2" type="ORF">STAS_18165</name>
</gene>
<protein>
    <submittedName>
        <fullName evidence="2">F-box/RNI-like superfamily protein</fullName>
    </submittedName>
</protein>
<dbReference type="AlphaFoldDB" id="A0A5A7Q849"/>
<keyword evidence="3" id="KW-1185">Reference proteome</keyword>
<proteinExistence type="predicted"/>
<reference evidence="3" key="1">
    <citation type="journal article" date="2019" name="Curr. Biol.">
        <title>Genome Sequence of Striga asiatica Provides Insight into the Evolution of Plant Parasitism.</title>
        <authorList>
            <person name="Yoshida S."/>
            <person name="Kim S."/>
            <person name="Wafula E.K."/>
            <person name="Tanskanen J."/>
            <person name="Kim Y.M."/>
            <person name="Honaas L."/>
            <person name="Yang Z."/>
            <person name="Spallek T."/>
            <person name="Conn C.E."/>
            <person name="Ichihashi Y."/>
            <person name="Cheong K."/>
            <person name="Cui S."/>
            <person name="Der J.P."/>
            <person name="Gundlach H."/>
            <person name="Jiao Y."/>
            <person name="Hori C."/>
            <person name="Ishida J.K."/>
            <person name="Kasahara H."/>
            <person name="Kiba T."/>
            <person name="Kim M.S."/>
            <person name="Koo N."/>
            <person name="Laohavisit A."/>
            <person name="Lee Y.H."/>
            <person name="Lumba S."/>
            <person name="McCourt P."/>
            <person name="Mortimer J.C."/>
            <person name="Mutuku J.M."/>
            <person name="Nomura T."/>
            <person name="Sasaki-Sekimoto Y."/>
            <person name="Seto Y."/>
            <person name="Wang Y."/>
            <person name="Wakatake T."/>
            <person name="Sakakibara H."/>
            <person name="Demura T."/>
            <person name="Yamaguchi S."/>
            <person name="Yoneyama K."/>
            <person name="Manabe R.I."/>
            <person name="Nelson D.C."/>
            <person name="Schulman A.H."/>
            <person name="Timko M.P."/>
            <person name="dePamphilis C.W."/>
            <person name="Choi D."/>
            <person name="Shirasu K."/>
        </authorList>
    </citation>
    <scope>NUCLEOTIDE SEQUENCE [LARGE SCALE GENOMIC DNA]</scope>
    <source>
        <strain evidence="3">cv. UVA1</strain>
    </source>
</reference>
<sequence>MSIETRGGVRRRETPSQQKNRRKPPDRRRADSFSNHRECNAIFRWLCQDGSRGIAYYVDFHVEICKWLSLVVAESDWSRGRKTSSCRHLETWRIGPQTRSGSESREKRVRAYSEAELHAALGIVANGVAGADPTQLVERKLLVVNRYNSDSAHNKSYTPKNLCRCYMKGNAPRWESIHCGLRSVTNHYSA</sequence>
<dbReference type="Proteomes" id="UP000325081">
    <property type="component" value="Unassembled WGS sequence"/>
</dbReference>
<accession>A0A5A7Q849</accession>
<dbReference type="EMBL" id="BKCP01006095">
    <property type="protein sequence ID" value="GER41435.1"/>
    <property type="molecule type" value="Genomic_DNA"/>
</dbReference>
<evidence type="ECO:0000313" key="3">
    <source>
        <dbReference type="Proteomes" id="UP000325081"/>
    </source>
</evidence>
<evidence type="ECO:0000256" key="1">
    <source>
        <dbReference type="SAM" id="MobiDB-lite"/>
    </source>
</evidence>